<accession>J7T5K3</accession>
<keyword evidence="1" id="KW-0812">Transmembrane</keyword>
<protein>
    <submittedName>
        <fullName evidence="2">Uncharacterized protein</fullName>
    </submittedName>
</protein>
<sequence length="230" mass="27008">MIPSTLSKLASTKQSTNSIQKCWIVWELRRKKMGNSFNNWKNKAGRDVNIQINQDPPEKVATYEPEPIWRSPITMAVLSWIGFFASIGSLLPLYNFFEPFVKWAKNSFNGNIPNVQEKQIYLFIFLGLFIFSGIIFSLRKITKNQTRYPLKFNYAISGEKKRLNIEKLHIEPCPKCGGKLKYYNKPYEWLDYYDENGNFKKRKITKRVPALECKRNSEHFWYVDPAGTKV</sequence>
<dbReference type="Proteomes" id="UP000006983">
    <property type="component" value="Unassembled WGS sequence"/>
</dbReference>
<evidence type="ECO:0000313" key="3">
    <source>
        <dbReference type="EMBL" id="EJO16121.1"/>
    </source>
</evidence>
<dbReference type="AlphaFoldDB" id="J7T5K3"/>
<keyword evidence="1" id="KW-1133">Transmembrane helix</keyword>
<proteinExistence type="predicted"/>
<dbReference type="EMBL" id="ALIF01000001">
    <property type="protein sequence ID" value="EJO16121.1"/>
    <property type="molecule type" value="Genomic_DNA"/>
</dbReference>
<evidence type="ECO:0000313" key="2">
    <source>
        <dbReference type="EMBL" id="EJO16040.1"/>
    </source>
</evidence>
<feature type="transmembrane region" description="Helical" evidence="1">
    <location>
        <begin position="120"/>
        <end position="138"/>
    </location>
</feature>
<dbReference type="EMBL" id="ALIF01000006">
    <property type="protein sequence ID" value="EJO16040.1"/>
    <property type="molecule type" value="Genomic_DNA"/>
</dbReference>
<comment type="caution">
    <text evidence="2">The sequence shown here is derived from an EMBL/GenBank/DDBJ whole genome shotgun (WGS) entry which is preliminary data.</text>
</comment>
<feature type="transmembrane region" description="Helical" evidence="1">
    <location>
        <begin position="77"/>
        <end position="97"/>
    </location>
</feature>
<gene>
    <name evidence="3" type="ORF">RSSL_00295</name>
    <name evidence="2" type="ORF">RSSL_02284</name>
</gene>
<organism evidence="2 4">
    <name type="scientific">Streptococcus salivarius K12</name>
    <dbReference type="NCBI Taxonomy" id="1200793"/>
    <lineage>
        <taxon>Bacteria</taxon>
        <taxon>Bacillati</taxon>
        <taxon>Bacillota</taxon>
        <taxon>Bacilli</taxon>
        <taxon>Lactobacillales</taxon>
        <taxon>Streptococcaceae</taxon>
        <taxon>Streptococcus</taxon>
    </lineage>
</organism>
<evidence type="ECO:0000313" key="4">
    <source>
        <dbReference type="Proteomes" id="UP000006983"/>
    </source>
</evidence>
<reference evidence="2 4" key="1">
    <citation type="journal article" date="2012" name="J. Bacteriol.">
        <title>Genome Sequence of the Lantibiotic Bacteriocin Producer Streptococcus salivarius Strain K12.</title>
        <authorList>
            <person name="Barretto C."/>
            <person name="Alvarez-Martin P."/>
            <person name="Foata F."/>
            <person name="Renault P."/>
            <person name="Berger B."/>
        </authorList>
    </citation>
    <scope>NUCLEOTIDE SEQUENCE [LARGE SCALE GENOMIC DNA]</scope>
    <source>
        <strain evidence="2 4">K12</strain>
    </source>
</reference>
<evidence type="ECO:0000256" key="1">
    <source>
        <dbReference type="SAM" id="Phobius"/>
    </source>
</evidence>
<keyword evidence="1" id="KW-0472">Membrane</keyword>
<dbReference type="PATRIC" id="fig|1200793.3.peg.2014"/>
<keyword evidence="4" id="KW-1185">Reference proteome</keyword>
<name>J7T5K3_STRSL</name>